<dbReference type="RefSeq" id="WP_131257073.1">
    <property type="nucleotide sequence ID" value="NZ_JBHSUS010000001.1"/>
</dbReference>
<evidence type="ECO:0000313" key="3">
    <source>
        <dbReference type="Proteomes" id="UP001596364"/>
    </source>
</evidence>
<keyword evidence="1" id="KW-1133">Transmembrane helix</keyword>
<evidence type="ECO:0000256" key="1">
    <source>
        <dbReference type="SAM" id="Phobius"/>
    </source>
</evidence>
<gene>
    <name evidence="2" type="ORF">ACFP85_05730</name>
</gene>
<comment type="caution">
    <text evidence="2">The sequence shown here is derived from an EMBL/GenBank/DDBJ whole genome shotgun (WGS) entry which is preliminary data.</text>
</comment>
<keyword evidence="3" id="KW-1185">Reference proteome</keyword>
<reference evidence="3" key="1">
    <citation type="journal article" date="2019" name="Int. J. Syst. Evol. Microbiol.">
        <title>The Global Catalogue of Microorganisms (GCM) 10K type strain sequencing project: providing services to taxonomists for standard genome sequencing and annotation.</title>
        <authorList>
            <consortium name="The Broad Institute Genomics Platform"/>
            <consortium name="The Broad Institute Genome Sequencing Center for Infectious Disease"/>
            <person name="Wu L."/>
            <person name="Ma J."/>
        </authorList>
    </citation>
    <scope>NUCLEOTIDE SEQUENCE [LARGE SCALE GENOMIC DNA]</scope>
    <source>
        <strain evidence="3">CGMCC 1.16031</strain>
    </source>
</reference>
<keyword evidence="1" id="KW-0812">Transmembrane</keyword>
<feature type="transmembrane region" description="Helical" evidence="1">
    <location>
        <begin position="58"/>
        <end position="78"/>
    </location>
</feature>
<accession>A0ABW1XHE8</accession>
<organism evidence="2 3">
    <name type="scientific">Pseudobowmanella zhangzhouensis</name>
    <dbReference type="NCBI Taxonomy" id="1537679"/>
    <lineage>
        <taxon>Bacteria</taxon>
        <taxon>Pseudomonadati</taxon>
        <taxon>Pseudomonadota</taxon>
        <taxon>Gammaproteobacteria</taxon>
        <taxon>Alteromonadales</taxon>
        <taxon>Alteromonadaceae</taxon>
    </lineage>
</organism>
<keyword evidence="1" id="KW-0472">Membrane</keyword>
<name>A0ABW1XHE8_9ALTE</name>
<feature type="transmembrane region" description="Helical" evidence="1">
    <location>
        <begin position="6"/>
        <end position="24"/>
    </location>
</feature>
<evidence type="ECO:0000313" key="2">
    <source>
        <dbReference type="EMBL" id="MFC6439651.1"/>
    </source>
</evidence>
<proteinExistence type="predicted"/>
<dbReference type="Proteomes" id="UP001596364">
    <property type="component" value="Unassembled WGS sequence"/>
</dbReference>
<dbReference type="EMBL" id="JBHSUS010000001">
    <property type="protein sequence ID" value="MFC6439651.1"/>
    <property type="molecule type" value="Genomic_DNA"/>
</dbReference>
<protein>
    <submittedName>
        <fullName evidence="2">Uncharacterized protein</fullName>
    </submittedName>
</protein>
<sequence length="82" mass="8890">MLTAAFVVFVLSMLIVLFAAGMAARQTGGHIRFIDFVQLGETLAKLEQHVSPAQLRRINLIISVGVLGITSSWLLVILDIAL</sequence>